<dbReference type="Proteomes" id="UP001167160">
    <property type="component" value="Unassembled WGS sequence"/>
</dbReference>
<proteinExistence type="predicted"/>
<sequence>MGTWQLIAVGLVMLLGLLGVLTPGVPGPLVVWSGVLWWSMTERTALAWWVLMGATALLLLDQPLKWLLPRRRRKEAAAPLRTLFLAGMVAIGGFFVVPVVGGVLGFVVGLYVAERMRLGGHGEAWTSIRITMRAIGYGVLIELFLCLLVVGAWMGAVLAS</sequence>
<gene>
    <name evidence="2" type="ORF">M1E25_05885</name>
</gene>
<accession>A0ABT0X3S8</accession>
<keyword evidence="1" id="KW-0472">Membrane</keyword>
<protein>
    <submittedName>
        <fullName evidence="2">DUF456 domain-containing protein</fullName>
    </submittedName>
</protein>
<reference evidence="2" key="1">
    <citation type="journal article" date="2023" name="Int. J. Syst. Evol. Microbiol.">
        <title>Streptomyces meridianus sp. nov. isolated from brackish water of the Tagus estuary in Alcochete, Portugal.</title>
        <authorList>
            <person name="Santos J.D.N."/>
            <person name="Klimek D."/>
            <person name="Calusinska M."/>
            <person name="Lobo Da Cunha A."/>
            <person name="Catita J."/>
            <person name="Goncalves H."/>
            <person name="Gonzalez I."/>
            <person name="Reyes F."/>
            <person name="Lage O.M."/>
        </authorList>
    </citation>
    <scope>NUCLEOTIDE SEQUENCE</scope>
    <source>
        <strain evidence="2">MTZ3.1</strain>
    </source>
</reference>
<evidence type="ECO:0000256" key="1">
    <source>
        <dbReference type="SAM" id="Phobius"/>
    </source>
</evidence>
<name>A0ABT0X3S8_9ACTN</name>
<organism evidence="2 3">
    <name type="scientific">Streptomyces meridianus</name>
    <dbReference type="NCBI Taxonomy" id="2938945"/>
    <lineage>
        <taxon>Bacteria</taxon>
        <taxon>Bacillati</taxon>
        <taxon>Actinomycetota</taxon>
        <taxon>Actinomycetes</taxon>
        <taxon>Kitasatosporales</taxon>
        <taxon>Streptomycetaceae</taxon>
        <taxon>Streptomyces</taxon>
    </lineage>
</organism>
<feature type="transmembrane region" description="Helical" evidence="1">
    <location>
        <begin position="45"/>
        <end position="64"/>
    </location>
</feature>
<keyword evidence="1" id="KW-1133">Transmembrane helix</keyword>
<feature type="transmembrane region" description="Helical" evidence="1">
    <location>
        <begin position="134"/>
        <end position="159"/>
    </location>
</feature>
<evidence type="ECO:0000313" key="3">
    <source>
        <dbReference type="Proteomes" id="UP001167160"/>
    </source>
</evidence>
<comment type="caution">
    <text evidence="2">The sequence shown here is derived from an EMBL/GenBank/DDBJ whole genome shotgun (WGS) entry which is preliminary data.</text>
</comment>
<feature type="transmembrane region" description="Helical" evidence="1">
    <location>
        <begin position="84"/>
        <end position="113"/>
    </location>
</feature>
<evidence type="ECO:0000313" key="2">
    <source>
        <dbReference type="EMBL" id="MCM2576890.1"/>
    </source>
</evidence>
<dbReference type="Pfam" id="PF04306">
    <property type="entry name" value="DUF456"/>
    <property type="match status" value="1"/>
</dbReference>
<keyword evidence="1" id="KW-0812">Transmembrane</keyword>
<dbReference type="InterPro" id="IPR007403">
    <property type="entry name" value="DUF456"/>
</dbReference>
<dbReference type="RefSeq" id="WP_251410702.1">
    <property type="nucleotide sequence ID" value="NZ_JAMQGM010000014.1"/>
</dbReference>
<dbReference type="EMBL" id="JAMQGM010000014">
    <property type="protein sequence ID" value="MCM2576890.1"/>
    <property type="molecule type" value="Genomic_DNA"/>
</dbReference>
<keyword evidence="3" id="KW-1185">Reference proteome</keyword>
<feature type="transmembrane region" description="Helical" evidence="1">
    <location>
        <begin position="6"/>
        <end position="38"/>
    </location>
</feature>